<protein>
    <submittedName>
        <fullName evidence="1">Uncharacterized protein</fullName>
    </submittedName>
</protein>
<dbReference type="Proteomes" id="UP000024635">
    <property type="component" value="Unassembled WGS sequence"/>
</dbReference>
<gene>
    <name evidence="1" type="primary">Acey_s0018.g3480</name>
    <name evidence="1" type="ORF">Y032_0018g3480</name>
</gene>
<name>A0A016V355_9BILA</name>
<proteinExistence type="predicted"/>
<keyword evidence="2" id="KW-1185">Reference proteome</keyword>
<sequence length="95" mass="11052">MGYGALYLEGEVGAMRLYDWSIRLANRRAWPHLFSRYNALHSVGTGPGTKMRCFVRYAEVIVIRYGRFQAPHASLRLPRVNVLIPRKLPHCYLYI</sequence>
<evidence type="ECO:0000313" key="2">
    <source>
        <dbReference type="Proteomes" id="UP000024635"/>
    </source>
</evidence>
<accession>A0A016V355</accession>
<evidence type="ECO:0000313" key="1">
    <source>
        <dbReference type="EMBL" id="EYC21691.1"/>
    </source>
</evidence>
<reference evidence="2" key="1">
    <citation type="journal article" date="2015" name="Nat. Genet.">
        <title>The genome and transcriptome of the zoonotic hookworm Ancylostoma ceylanicum identify infection-specific gene families.</title>
        <authorList>
            <person name="Schwarz E.M."/>
            <person name="Hu Y."/>
            <person name="Antoshechkin I."/>
            <person name="Miller M.M."/>
            <person name="Sternberg P.W."/>
            <person name="Aroian R.V."/>
        </authorList>
    </citation>
    <scope>NUCLEOTIDE SEQUENCE</scope>
    <source>
        <strain evidence="2">HY135</strain>
    </source>
</reference>
<dbReference type="AlphaFoldDB" id="A0A016V355"/>
<organism evidence="1 2">
    <name type="scientific">Ancylostoma ceylanicum</name>
    <dbReference type="NCBI Taxonomy" id="53326"/>
    <lineage>
        <taxon>Eukaryota</taxon>
        <taxon>Metazoa</taxon>
        <taxon>Ecdysozoa</taxon>
        <taxon>Nematoda</taxon>
        <taxon>Chromadorea</taxon>
        <taxon>Rhabditida</taxon>
        <taxon>Rhabditina</taxon>
        <taxon>Rhabditomorpha</taxon>
        <taxon>Strongyloidea</taxon>
        <taxon>Ancylostomatidae</taxon>
        <taxon>Ancylostomatinae</taxon>
        <taxon>Ancylostoma</taxon>
    </lineage>
</organism>
<dbReference type="EMBL" id="JARK01001354">
    <property type="protein sequence ID" value="EYC21691.1"/>
    <property type="molecule type" value="Genomic_DNA"/>
</dbReference>
<comment type="caution">
    <text evidence="1">The sequence shown here is derived from an EMBL/GenBank/DDBJ whole genome shotgun (WGS) entry which is preliminary data.</text>
</comment>